<keyword evidence="4" id="KW-1185">Reference proteome</keyword>
<dbReference type="AlphaFoldDB" id="J3NFH0"/>
<dbReference type="EnsemblFungi" id="EJT80010">
    <property type="protein sequence ID" value="EJT80010"/>
    <property type="gene ID" value="GGTG_00016"/>
</dbReference>
<evidence type="ECO:0008006" key="5">
    <source>
        <dbReference type="Google" id="ProtNLM"/>
    </source>
</evidence>
<dbReference type="EMBL" id="GL385395">
    <property type="protein sequence ID" value="EJT80010.1"/>
    <property type="molecule type" value="Genomic_DNA"/>
</dbReference>
<proteinExistence type="predicted"/>
<dbReference type="eggNOG" id="ENOG502SPA8">
    <property type="taxonomic scope" value="Eukaryota"/>
</dbReference>
<protein>
    <recommendedName>
        <fullName evidence="5">FluG domain-containing protein</fullName>
    </recommendedName>
</protein>
<dbReference type="Pfam" id="PF11917">
    <property type="entry name" value="DUF3435"/>
    <property type="match status" value="1"/>
</dbReference>
<dbReference type="RefSeq" id="XP_009216019.1">
    <property type="nucleotide sequence ID" value="XM_009217755.1"/>
</dbReference>
<reference evidence="4" key="1">
    <citation type="submission" date="2010-07" db="EMBL/GenBank/DDBJ databases">
        <title>The genome sequence of Gaeumannomyces graminis var. tritici strain R3-111a-1.</title>
        <authorList>
            <consortium name="The Broad Institute Genome Sequencing Platform"/>
            <person name="Ma L.-J."/>
            <person name="Dead R."/>
            <person name="Young S."/>
            <person name="Zeng Q."/>
            <person name="Koehrsen M."/>
            <person name="Alvarado L."/>
            <person name="Berlin A."/>
            <person name="Chapman S.B."/>
            <person name="Chen Z."/>
            <person name="Freedman E."/>
            <person name="Gellesch M."/>
            <person name="Goldberg J."/>
            <person name="Griggs A."/>
            <person name="Gujja S."/>
            <person name="Heilman E.R."/>
            <person name="Heiman D."/>
            <person name="Hepburn T."/>
            <person name="Howarth C."/>
            <person name="Jen D."/>
            <person name="Larson L."/>
            <person name="Mehta T."/>
            <person name="Neiman D."/>
            <person name="Pearson M."/>
            <person name="Roberts A."/>
            <person name="Saif S."/>
            <person name="Shea T."/>
            <person name="Shenoy N."/>
            <person name="Sisk P."/>
            <person name="Stolte C."/>
            <person name="Sykes S."/>
            <person name="Walk T."/>
            <person name="White J."/>
            <person name="Yandava C."/>
            <person name="Haas B."/>
            <person name="Nusbaum C."/>
            <person name="Birren B."/>
        </authorList>
    </citation>
    <scope>NUCLEOTIDE SEQUENCE [LARGE SCALE GENOMIC DNA]</scope>
    <source>
        <strain evidence="4">R3-111a-1</strain>
    </source>
</reference>
<dbReference type="OrthoDB" id="4485682at2759"/>
<dbReference type="PANTHER" id="PTHR37535">
    <property type="entry name" value="FLUG DOMAIN PROTEIN"/>
    <property type="match status" value="1"/>
</dbReference>
<name>J3NFH0_GAET3</name>
<feature type="region of interest" description="Disordered" evidence="1">
    <location>
        <begin position="243"/>
        <end position="276"/>
    </location>
</feature>
<organism evidence="2">
    <name type="scientific">Gaeumannomyces tritici (strain R3-111a-1)</name>
    <name type="common">Wheat and barley take-all root rot fungus</name>
    <name type="synonym">Gaeumannomyces graminis var. tritici</name>
    <dbReference type="NCBI Taxonomy" id="644352"/>
    <lineage>
        <taxon>Eukaryota</taxon>
        <taxon>Fungi</taxon>
        <taxon>Dikarya</taxon>
        <taxon>Ascomycota</taxon>
        <taxon>Pezizomycotina</taxon>
        <taxon>Sordariomycetes</taxon>
        <taxon>Sordariomycetidae</taxon>
        <taxon>Magnaporthales</taxon>
        <taxon>Magnaporthaceae</taxon>
        <taxon>Gaeumannomyces</taxon>
    </lineage>
</organism>
<reference evidence="3" key="4">
    <citation type="journal article" date="2015" name="G3 (Bethesda)">
        <title>Genome sequences of three phytopathogenic species of the Magnaporthaceae family of fungi.</title>
        <authorList>
            <person name="Okagaki L.H."/>
            <person name="Nunes C.C."/>
            <person name="Sailsbery J."/>
            <person name="Clay B."/>
            <person name="Brown D."/>
            <person name="John T."/>
            <person name="Oh Y."/>
            <person name="Young N."/>
            <person name="Fitzgerald M."/>
            <person name="Haas B.J."/>
            <person name="Zeng Q."/>
            <person name="Young S."/>
            <person name="Adiconis X."/>
            <person name="Fan L."/>
            <person name="Levin J.Z."/>
            <person name="Mitchell T.K."/>
            <person name="Okubara P.A."/>
            <person name="Farman M.L."/>
            <person name="Kohn L.M."/>
            <person name="Birren B."/>
            <person name="Ma L.-J."/>
            <person name="Dean R.A."/>
        </authorList>
    </citation>
    <scope>NUCLEOTIDE SEQUENCE</scope>
    <source>
        <strain evidence="3">R3-111a-1</strain>
    </source>
</reference>
<feature type="compositionally biased region" description="Basic and acidic residues" evidence="1">
    <location>
        <begin position="251"/>
        <end position="272"/>
    </location>
</feature>
<evidence type="ECO:0000313" key="3">
    <source>
        <dbReference type="EnsemblFungi" id="EJT80010"/>
    </source>
</evidence>
<dbReference type="InterPro" id="IPR021842">
    <property type="entry name" value="DUF3435"/>
</dbReference>
<evidence type="ECO:0000256" key="1">
    <source>
        <dbReference type="SAM" id="MobiDB-lite"/>
    </source>
</evidence>
<sequence length="789" mass="91113">MPQPATVAVRRPGASGPLDNHAHFLAQFSEGEARRGVDRRPAPLSAEEHAANRKRLERAFVKPVLAEASQINVAGIFKKWKRYCKEKNVGDPEEILKSLRPEMTKDFFLFVCGNYTIKSWGTTHVYIRQFQQLYTVITGRFMDRNNAREVYKYHRQVLIPSFSLRAPNIHGKPVVSVAELRVILTFNVAYDTGIFPGERHRINLAGCYVIQCYTGARPAELVHNERPKPKVVKELFGSKVVLSSSADQGESEGRCDESDDATPDKESRRVDELLSAETKGRNRPKALCYEDISLMIVRHPITRLATPAMAIKFVHHKGSDNRPKPTIFYFTPTRKLIFCPVSIIIALALHDHAFDARSLTNASQVLGTNISGSMECMPLRWKQCMLKIPVFRRFGCNGVLSGTEAMLYAKLRDDLARQSLDAGFEVCWTPKFFRRGAANAANGNAPDVVRDQMMRHDPKFSTFHGAYLNEKVKFDLQNTFLEEETENELYKLFAHVSITRDRRAKRDMVPAEVWANLLPDPEIVELEKQRAALKRGQYRIHGRENEKAVRVLTEEIKRKRAQREDRVVRQYREYYFYHRPTWDIERQARGEVEEEYEEPKVELNIPERARLAEIWCDQPDNWSDDEILRHRIEAIDLMVSLCNKRETRRRDHIRQRRQIEPPIKQKSPDLSPEPDSFPLLMDPNQCPDCIGDGRLSTAERTFMFCRPTVRNDHFDDQHLEARKFAQGSGHPISCKHPKCKNVKLKTLDHFQNHVMTVHGVALRPANQAEIRRRKKTEHRKMARVQGQGR</sequence>
<reference evidence="3" key="5">
    <citation type="submission" date="2018-04" db="UniProtKB">
        <authorList>
            <consortium name="EnsemblFungi"/>
        </authorList>
    </citation>
    <scope>IDENTIFICATION</scope>
    <source>
        <strain evidence="3">R3-111a-1</strain>
    </source>
</reference>
<accession>J3NFH0</accession>
<reference evidence="2" key="2">
    <citation type="submission" date="2010-07" db="EMBL/GenBank/DDBJ databases">
        <authorList>
            <consortium name="The Broad Institute Genome Sequencing Platform"/>
            <consortium name="Broad Institute Genome Sequencing Center for Infectious Disease"/>
            <person name="Ma L.-J."/>
            <person name="Dead R."/>
            <person name="Young S."/>
            <person name="Zeng Q."/>
            <person name="Koehrsen M."/>
            <person name="Alvarado L."/>
            <person name="Berlin A."/>
            <person name="Chapman S.B."/>
            <person name="Chen Z."/>
            <person name="Freedman E."/>
            <person name="Gellesch M."/>
            <person name="Goldberg J."/>
            <person name="Griggs A."/>
            <person name="Gujja S."/>
            <person name="Heilman E.R."/>
            <person name="Heiman D."/>
            <person name="Hepburn T."/>
            <person name="Howarth C."/>
            <person name="Jen D."/>
            <person name="Larson L."/>
            <person name="Mehta T."/>
            <person name="Neiman D."/>
            <person name="Pearson M."/>
            <person name="Roberts A."/>
            <person name="Saif S."/>
            <person name="Shea T."/>
            <person name="Shenoy N."/>
            <person name="Sisk P."/>
            <person name="Stolte C."/>
            <person name="Sykes S."/>
            <person name="Walk T."/>
            <person name="White J."/>
            <person name="Yandava C."/>
            <person name="Haas B."/>
            <person name="Nusbaum C."/>
            <person name="Birren B."/>
        </authorList>
    </citation>
    <scope>NUCLEOTIDE SEQUENCE</scope>
    <source>
        <strain evidence="2">R3-111a-1</strain>
    </source>
</reference>
<reference evidence="2" key="3">
    <citation type="submission" date="2010-09" db="EMBL/GenBank/DDBJ databases">
        <title>Annotation of Gaeumannomyces graminis var. tritici R3-111a-1.</title>
        <authorList>
            <consortium name="The Broad Institute Genome Sequencing Platform"/>
            <person name="Ma L.-J."/>
            <person name="Dead R."/>
            <person name="Young S.K."/>
            <person name="Zeng Q."/>
            <person name="Gargeya S."/>
            <person name="Fitzgerald M."/>
            <person name="Haas B."/>
            <person name="Abouelleil A."/>
            <person name="Alvarado L."/>
            <person name="Arachchi H.M."/>
            <person name="Berlin A."/>
            <person name="Brown A."/>
            <person name="Chapman S.B."/>
            <person name="Chen Z."/>
            <person name="Dunbar C."/>
            <person name="Freedman E."/>
            <person name="Gearin G."/>
            <person name="Gellesch M."/>
            <person name="Goldberg J."/>
            <person name="Griggs A."/>
            <person name="Gujja S."/>
            <person name="Heiman D."/>
            <person name="Howarth C."/>
            <person name="Larson L."/>
            <person name="Lui A."/>
            <person name="MacDonald P.J.P."/>
            <person name="Mehta T."/>
            <person name="Montmayeur A."/>
            <person name="Murphy C."/>
            <person name="Neiman D."/>
            <person name="Pearson M."/>
            <person name="Priest M."/>
            <person name="Roberts A."/>
            <person name="Saif S."/>
            <person name="Shea T."/>
            <person name="Shenoy N."/>
            <person name="Sisk P."/>
            <person name="Stolte C."/>
            <person name="Sykes S."/>
            <person name="Yandava C."/>
            <person name="Wortman J."/>
            <person name="Nusbaum C."/>
            <person name="Birren B."/>
        </authorList>
    </citation>
    <scope>NUCLEOTIDE SEQUENCE</scope>
    <source>
        <strain evidence="2">R3-111a-1</strain>
    </source>
</reference>
<evidence type="ECO:0000313" key="2">
    <source>
        <dbReference type="EMBL" id="EJT80010.1"/>
    </source>
</evidence>
<gene>
    <name evidence="3" type="primary">20340474</name>
    <name evidence="2" type="ORF">GGTG_00016</name>
</gene>
<dbReference type="HOGENOM" id="CLU_011937_2_0_1"/>
<dbReference type="VEuPathDB" id="FungiDB:GGTG_00016"/>
<feature type="region of interest" description="Disordered" evidence="1">
    <location>
        <begin position="650"/>
        <end position="673"/>
    </location>
</feature>
<dbReference type="STRING" id="644352.J3NFH0"/>
<dbReference type="PANTHER" id="PTHR37535:SF3">
    <property type="entry name" value="FLUG DOMAIN-CONTAINING PROTEIN"/>
    <property type="match status" value="1"/>
</dbReference>
<dbReference type="Proteomes" id="UP000006039">
    <property type="component" value="Unassembled WGS sequence"/>
</dbReference>
<evidence type="ECO:0000313" key="4">
    <source>
        <dbReference type="Proteomes" id="UP000006039"/>
    </source>
</evidence>
<dbReference type="GeneID" id="20340474"/>